<dbReference type="Gene3D" id="3.40.50.1240">
    <property type="entry name" value="Phosphoglycerate mutase-like"/>
    <property type="match status" value="1"/>
</dbReference>
<reference evidence="1 2" key="1">
    <citation type="submission" date="2019-10" db="EMBL/GenBank/DDBJ databases">
        <title>Actinomadura rubteroloni sp. nov. and Actinomadura macrotermitis sp. nov., isolated from the gut of fungus growing-termite Macrotermes natalensis.</title>
        <authorList>
            <person name="Benndorf R."/>
            <person name="Martin K."/>
            <person name="Kuefner M."/>
            <person name="De Beer W."/>
            <person name="Kaster A.-K."/>
            <person name="Vollmers J."/>
            <person name="Poulsen M."/>
            <person name="Beemelmanns C."/>
        </authorList>
    </citation>
    <scope>NUCLEOTIDE SEQUENCE [LARGE SCALE GENOMIC DNA]</scope>
    <source>
        <strain evidence="1 2">RB68</strain>
    </source>
</reference>
<dbReference type="InterPro" id="IPR029033">
    <property type="entry name" value="His_PPase_superfam"/>
</dbReference>
<evidence type="ECO:0000313" key="2">
    <source>
        <dbReference type="Proteomes" id="UP000487268"/>
    </source>
</evidence>
<accession>A0A7K0BUA7</accession>
<protein>
    <recommendedName>
        <fullName evidence="3">Histidine phosphatase family protein</fullName>
    </recommendedName>
</protein>
<dbReference type="Pfam" id="PF00300">
    <property type="entry name" value="His_Phos_1"/>
    <property type="match status" value="1"/>
</dbReference>
<dbReference type="Proteomes" id="UP000487268">
    <property type="component" value="Unassembled WGS sequence"/>
</dbReference>
<dbReference type="SUPFAM" id="SSF53254">
    <property type="entry name" value="Phosphoglycerate mutase-like"/>
    <property type="match status" value="1"/>
</dbReference>
<keyword evidence="2" id="KW-1185">Reference proteome</keyword>
<name>A0A7K0BUA7_9ACTN</name>
<dbReference type="EMBL" id="WEGH01000002">
    <property type="protein sequence ID" value="MQY04759.1"/>
    <property type="molecule type" value="Genomic_DNA"/>
</dbReference>
<proteinExistence type="predicted"/>
<evidence type="ECO:0000313" key="1">
    <source>
        <dbReference type="EMBL" id="MQY04759.1"/>
    </source>
</evidence>
<dbReference type="InterPro" id="IPR013078">
    <property type="entry name" value="His_Pase_superF_clade-1"/>
</dbReference>
<evidence type="ECO:0008006" key="3">
    <source>
        <dbReference type="Google" id="ProtNLM"/>
    </source>
</evidence>
<gene>
    <name evidence="1" type="ORF">ACRB68_28210</name>
</gene>
<organism evidence="1 2">
    <name type="scientific">Actinomadura macrotermitis</name>
    <dbReference type="NCBI Taxonomy" id="2585200"/>
    <lineage>
        <taxon>Bacteria</taxon>
        <taxon>Bacillati</taxon>
        <taxon>Actinomycetota</taxon>
        <taxon>Actinomycetes</taxon>
        <taxon>Streptosporangiales</taxon>
        <taxon>Thermomonosporaceae</taxon>
        <taxon>Actinomadura</taxon>
    </lineage>
</organism>
<sequence length="69" mass="7556">MCARLAGERVDAVYVTPLRRTHQSAAPLALALGVEPVVEDGLREVHLGEWEGGAFRRMVAENAPEAQRM</sequence>
<dbReference type="AlphaFoldDB" id="A0A7K0BUA7"/>
<comment type="caution">
    <text evidence="1">The sequence shown here is derived from an EMBL/GenBank/DDBJ whole genome shotgun (WGS) entry which is preliminary data.</text>
</comment>